<dbReference type="PROSITE" id="PS50097">
    <property type="entry name" value="BTB"/>
    <property type="match status" value="1"/>
</dbReference>
<dbReference type="SUPFAM" id="SSF54695">
    <property type="entry name" value="POZ domain"/>
    <property type="match status" value="1"/>
</dbReference>
<reference evidence="2 3" key="1">
    <citation type="submission" date="2021-11" db="EMBL/GenBank/DDBJ databases">
        <title>Black yeast isolated from Biological Soil Crust.</title>
        <authorList>
            <person name="Kurbessoian T."/>
        </authorList>
    </citation>
    <scope>NUCLEOTIDE SEQUENCE [LARGE SCALE GENOMIC DNA]</scope>
    <source>
        <strain evidence="2 3">CCFEE 5522</strain>
    </source>
</reference>
<dbReference type="PANTHER" id="PTHR47843">
    <property type="entry name" value="BTB DOMAIN-CONTAINING PROTEIN-RELATED"/>
    <property type="match status" value="1"/>
</dbReference>
<name>A0AAV9JF62_9PEZI</name>
<evidence type="ECO:0000259" key="1">
    <source>
        <dbReference type="PROSITE" id="PS50097"/>
    </source>
</evidence>
<dbReference type="CDD" id="cd18186">
    <property type="entry name" value="BTB_POZ_ZBTB_KLHL-like"/>
    <property type="match status" value="1"/>
</dbReference>
<dbReference type="InterPro" id="IPR000210">
    <property type="entry name" value="BTB/POZ_dom"/>
</dbReference>
<dbReference type="EMBL" id="JAVFHQ010000032">
    <property type="protein sequence ID" value="KAK4543404.1"/>
    <property type="molecule type" value="Genomic_DNA"/>
</dbReference>
<sequence length="174" mass="19609">MATTNNMKREASDAAGNTTKRFNTITVLVGVDEEAFTIHESLICDRSDFFKAACSGEWKESQTRTVRLPPSTTPAHFQIYLDWLYSQRQQSLTELLEVLLQEEGVSDADDVMALQVLEGLCELWMLGDYLLDVTFKDRAIGNIVAHELPTRCLILPDTIQKVINNTRKDSGLQL</sequence>
<keyword evidence="3" id="KW-1185">Reference proteome</keyword>
<feature type="domain" description="BTB" evidence="1">
    <location>
        <begin position="23"/>
        <end position="88"/>
    </location>
</feature>
<dbReference type="Pfam" id="PF00651">
    <property type="entry name" value="BTB"/>
    <property type="match status" value="1"/>
</dbReference>
<evidence type="ECO:0000313" key="2">
    <source>
        <dbReference type="EMBL" id="KAK4543404.1"/>
    </source>
</evidence>
<dbReference type="PANTHER" id="PTHR47843:SF2">
    <property type="entry name" value="BTB DOMAIN-CONTAINING PROTEIN"/>
    <property type="match status" value="1"/>
</dbReference>
<gene>
    <name evidence="2" type="ORF">LTR36_005547</name>
</gene>
<dbReference type="Proteomes" id="UP001324427">
    <property type="component" value="Unassembled WGS sequence"/>
</dbReference>
<evidence type="ECO:0000313" key="3">
    <source>
        <dbReference type="Proteomes" id="UP001324427"/>
    </source>
</evidence>
<organism evidence="2 3">
    <name type="scientific">Oleoguttula mirabilis</name>
    <dbReference type="NCBI Taxonomy" id="1507867"/>
    <lineage>
        <taxon>Eukaryota</taxon>
        <taxon>Fungi</taxon>
        <taxon>Dikarya</taxon>
        <taxon>Ascomycota</taxon>
        <taxon>Pezizomycotina</taxon>
        <taxon>Dothideomycetes</taxon>
        <taxon>Dothideomycetidae</taxon>
        <taxon>Mycosphaerellales</taxon>
        <taxon>Teratosphaeriaceae</taxon>
        <taxon>Oleoguttula</taxon>
    </lineage>
</organism>
<proteinExistence type="predicted"/>
<dbReference type="AlphaFoldDB" id="A0AAV9JF62"/>
<comment type="caution">
    <text evidence="2">The sequence shown here is derived from an EMBL/GenBank/DDBJ whole genome shotgun (WGS) entry which is preliminary data.</text>
</comment>
<protein>
    <recommendedName>
        <fullName evidence="1">BTB domain-containing protein</fullName>
    </recommendedName>
</protein>
<dbReference type="InterPro" id="IPR011333">
    <property type="entry name" value="SKP1/BTB/POZ_sf"/>
</dbReference>
<accession>A0AAV9JF62</accession>
<dbReference type="Gene3D" id="3.30.710.10">
    <property type="entry name" value="Potassium Channel Kv1.1, Chain A"/>
    <property type="match status" value="1"/>
</dbReference>